<keyword evidence="1" id="KW-0472">Membrane</keyword>
<dbReference type="EMBL" id="FOET01000016">
    <property type="protein sequence ID" value="SEQ81038.1"/>
    <property type="molecule type" value="Genomic_DNA"/>
</dbReference>
<evidence type="ECO:0000313" key="2">
    <source>
        <dbReference type="EMBL" id="SEQ81038.1"/>
    </source>
</evidence>
<evidence type="ECO:0000256" key="1">
    <source>
        <dbReference type="SAM" id="Phobius"/>
    </source>
</evidence>
<organism evidence="2 3">
    <name type="scientific">Streptomyces radiopugnans</name>
    <dbReference type="NCBI Taxonomy" id="403935"/>
    <lineage>
        <taxon>Bacteria</taxon>
        <taxon>Bacillati</taxon>
        <taxon>Actinomycetota</taxon>
        <taxon>Actinomycetes</taxon>
        <taxon>Kitasatosporales</taxon>
        <taxon>Streptomycetaceae</taxon>
        <taxon>Streptomyces</taxon>
    </lineage>
</organism>
<keyword evidence="3" id="KW-1185">Reference proteome</keyword>
<feature type="transmembrane region" description="Helical" evidence="1">
    <location>
        <begin position="30"/>
        <end position="48"/>
    </location>
</feature>
<reference evidence="2 3" key="1">
    <citation type="submission" date="2016-10" db="EMBL/GenBank/DDBJ databases">
        <authorList>
            <person name="de Groot N.N."/>
        </authorList>
    </citation>
    <scope>NUCLEOTIDE SEQUENCE [LARGE SCALE GENOMIC DNA]</scope>
    <source>
        <strain evidence="2 3">CGMCC 4.3519</strain>
    </source>
</reference>
<accession>A0A1H9J2M8</accession>
<evidence type="ECO:0000313" key="3">
    <source>
        <dbReference type="Proteomes" id="UP000199055"/>
    </source>
</evidence>
<feature type="transmembrane region" description="Helical" evidence="1">
    <location>
        <begin position="6"/>
        <end position="23"/>
    </location>
</feature>
<protein>
    <submittedName>
        <fullName evidence="2">Uncharacterized protein</fullName>
    </submittedName>
</protein>
<proteinExistence type="predicted"/>
<dbReference type="STRING" id="403935.SAMN05216481_11625"/>
<keyword evidence="1" id="KW-1133">Transmembrane helix</keyword>
<dbReference type="AlphaFoldDB" id="A0A1H9J2M8"/>
<gene>
    <name evidence="2" type="ORF">SAMN05216481_11625</name>
</gene>
<name>A0A1H9J2M8_9ACTN</name>
<dbReference type="Proteomes" id="UP000199055">
    <property type="component" value="Unassembled WGS sequence"/>
</dbReference>
<sequence length="91" mass="9585">MSLGEWGLTLLGVFSAVAAYSRVEQPWKFKWILSAGVFGVLLTGIAFGGSGAGVYVPFISLIVAGGIVDGLWVSGVWRPGSRSAARSRGRR</sequence>
<feature type="transmembrane region" description="Helical" evidence="1">
    <location>
        <begin position="54"/>
        <end position="77"/>
    </location>
</feature>
<keyword evidence="1" id="KW-0812">Transmembrane</keyword>